<keyword evidence="3" id="KW-1185">Reference proteome</keyword>
<comment type="caution">
    <text evidence="2">The sequence shown here is derived from an EMBL/GenBank/DDBJ whole genome shotgun (WGS) entry which is preliminary data.</text>
</comment>
<dbReference type="EMBL" id="PEBQ01000003">
    <property type="protein sequence ID" value="PHY95559.1"/>
    <property type="molecule type" value="Genomic_DNA"/>
</dbReference>
<evidence type="ECO:0000313" key="3">
    <source>
        <dbReference type="Proteomes" id="UP000228751"/>
    </source>
</evidence>
<proteinExistence type="predicted"/>
<reference evidence="2 3" key="1">
    <citation type="submission" date="2017-10" db="EMBL/GenBank/DDBJ databases">
        <title>Genomic analysis of the genus Acetobacter.</title>
        <authorList>
            <person name="Kim K.H."/>
            <person name="Chun B.H."/>
            <person name="Son A.R."/>
            <person name="Jeon C.O."/>
        </authorList>
    </citation>
    <scope>NUCLEOTIDE SEQUENCE [LARGE SCALE GENOMIC DNA]</scope>
    <source>
        <strain evidence="2 3">LHT 2458</strain>
    </source>
</reference>
<organism evidence="2 3">
    <name type="scientific">Acetobacter pomorum</name>
    <dbReference type="NCBI Taxonomy" id="65959"/>
    <lineage>
        <taxon>Bacteria</taxon>
        <taxon>Pseudomonadati</taxon>
        <taxon>Pseudomonadota</taxon>
        <taxon>Alphaproteobacteria</taxon>
        <taxon>Acetobacterales</taxon>
        <taxon>Acetobacteraceae</taxon>
        <taxon>Acetobacter</taxon>
    </lineage>
</organism>
<protein>
    <submittedName>
        <fullName evidence="2">Thylakoid lumen protein</fullName>
    </submittedName>
</protein>
<accession>A0A2G4RG60</accession>
<sequence length="385" mass="41616">MAFIRYLGACLVLAGAGVPYARAYAATQAEPAEQRMITRNVPPRPVPPLATAQVQGEDQHAKARPVTLSAQGLQADVKVADNQPCPANSLLLGKDENPTPGQTCRVATLEVTAPEHPAFIQTIGSLMAEDSGGLMDLHLSLYQLAPDAQKTILPQVVVSGYTGGAHCCQAAAIIEAAPQGQWRVVPLPAQNGGGEPIVQDVARDGTRQLIYTDERFDYAFASHAGSAMPVVLYQYQDGQLQNVTAQPRFAAYLRNQLAQDSAQWRKAGVTEVNGYLAAYVATSANIGELNAGWRYMMARYDNHSGFAETWCALDKSAWPQSKDGTSCPKQFVKIVPFPQSLAQSLVQWGYITSQQSAALGYDVEKIKQNQQQVISSTTKAWRTAH</sequence>
<dbReference type="AlphaFoldDB" id="A0A2G4RG60"/>
<evidence type="ECO:0000313" key="2">
    <source>
        <dbReference type="EMBL" id="PHY95559.1"/>
    </source>
</evidence>
<dbReference type="Proteomes" id="UP000228751">
    <property type="component" value="Unassembled WGS sequence"/>
</dbReference>
<feature type="chain" id="PRO_5013794403" evidence="1">
    <location>
        <begin position="26"/>
        <end position="385"/>
    </location>
</feature>
<evidence type="ECO:0000256" key="1">
    <source>
        <dbReference type="SAM" id="SignalP"/>
    </source>
</evidence>
<feature type="signal peptide" evidence="1">
    <location>
        <begin position="1"/>
        <end position="25"/>
    </location>
</feature>
<name>A0A2G4RG60_9PROT</name>
<dbReference type="OrthoDB" id="1522627at2"/>
<dbReference type="RefSeq" id="WP_099540189.1">
    <property type="nucleotide sequence ID" value="NZ_PEBQ01000003.1"/>
</dbReference>
<gene>
    <name evidence="2" type="ORF">CSR02_00835</name>
</gene>
<keyword evidence="1" id="KW-0732">Signal</keyword>